<dbReference type="PANTHER" id="PTHR42673">
    <property type="entry name" value="MALEYLACETOACETATE ISOMERASE"/>
    <property type="match status" value="1"/>
</dbReference>
<dbReference type="EMBL" id="RQXV01000013">
    <property type="protein sequence ID" value="RRC97279.1"/>
    <property type="molecule type" value="Genomic_DNA"/>
</dbReference>
<dbReference type="GO" id="GO:0004364">
    <property type="term" value="F:glutathione transferase activity"/>
    <property type="evidence" value="ECO:0007669"/>
    <property type="project" value="TreeGrafter"/>
</dbReference>
<reference evidence="2 3" key="1">
    <citation type="submission" date="2018-11" db="EMBL/GenBank/DDBJ databases">
        <title>The draft genome sequence of Amphritea balenae JAMM 1525T.</title>
        <authorList>
            <person name="Fang Z."/>
            <person name="Zhang Y."/>
            <person name="Han X."/>
        </authorList>
    </citation>
    <scope>NUCLEOTIDE SEQUENCE [LARGE SCALE GENOMIC DNA]</scope>
    <source>
        <strain evidence="2 3">JAMM 1525</strain>
    </source>
</reference>
<dbReference type="Gene3D" id="3.40.30.10">
    <property type="entry name" value="Glutaredoxin"/>
    <property type="match status" value="1"/>
</dbReference>
<dbReference type="Gene3D" id="1.20.1050.10">
    <property type="match status" value="1"/>
</dbReference>
<name>A0A3P1SK57_9GAMM</name>
<dbReference type="OrthoDB" id="9799538at2"/>
<dbReference type="SFLD" id="SFLDS00019">
    <property type="entry name" value="Glutathione_Transferase_(cytos"/>
    <property type="match status" value="1"/>
</dbReference>
<dbReference type="Pfam" id="PF13410">
    <property type="entry name" value="GST_C_2"/>
    <property type="match status" value="1"/>
</dbReference>
<organism evidence="2 3">
    <name type="scientific">Amphritea balenae</name>
    <dbReference type="NCBI Taxonomy" id="452629"/>
    <lineage>
        <taxon>Bacteria</taxon>
        <taxon>Pseudomonadati</taxon>
        <taxon>Pseudomonadota</taxon>
        <taxon>Gammaproteobacteria</taxon>
        <taxon>Oceanospirillales</taxon>
        <taxon>Oceanospirillaceae</taxon>
        <taxon>Amphritea</taxon>
    </lineage>
</organism>
<dbReference type="GO" id="GO:0006559">
    <property type="term" value="P:L-phenylalanine catabolic process"/>
    <property type="evidence" value="ECO:0007669"/>
    <property type="project" value="TreeGrafter"/>
</dbReference>
<dbReference type="InterPro" id="IPR036282">
    <property type="entry name" value="Glutathione-S-Trfase_C_sf"/>
</dbReference>
<dbReference type="PROSITE" id="PS50404">
    <property type="entry name" value="GST_NTER"/>
    <property type="match status" value="1"/>
</dbReference>
<dbReference type="InterPro" id="IPR040079">
    <property type="entry name" value="Glutathione_S-Trfase"/>
</dbReference>
<sequence>MQLVIGNHNYSSWSLRAWLLMRHTGLKFETLRIALFTPGFTDQIKQYSSAAKVPVLLDNGQTIWDSLAICEYISEQHLNGAGWPVDIQLRAHARSSCAEMHSGFMALRNEMPMNCRRTVDNFSTSEASRKDIERICQLWDEALKISGSEQFLYGDFSIADAFYAPVIYRFNSYGVALTPQLEAYKERVLNLPACQEWLELARQETEVIEEEEV</sequence>
<evidence type="ECO:0000313" key="2">
    <source>
        <dbReference type="EMBL" id="RRC97279.1"/>
    </source>
</evidence>
<evidence type="ECO:0000313" key="3">
    <source>
        <dbReference type="Proteomes" id="UP000267535"/>
    </source>
</evidence>
<gene>
    <name evidence="2" type="ORF">EHS89_18510</name>
</gene>
<dbReference type="SUPFAM" id="SSF52833">
    <property type="entry name" value="Thioredoxin-like"/>
    <property type="match status" value="1"/>
</dbReference>
<feature type="domain" description="GST N-terminal" evidence="1">
    <location>
        <begin position="1"/>
        <end position="81"/>
    </location>
</feature>
<dbReference type="InterPro" id="IPR004045">
    <property type="entry name" value="Glutathione_S-Trfase_N"/>
</dbReference>
<dbReference type="Pfam" id="PF13409">
    <property type="entry name" value="GST_N_2"/>
    <property type="match status" value="1"/>
</dbReference>
<accession>A0A3P1SK57</accession>
<protein>
    <submittedName>
        <fullName evidence="2">Glutathione S-transferase family protein</fullName>
    </submittedName>
</protein>
<dbReference type="SUPFAM" id="SSF47616">
    <property type="entry name" value="GST C-terminal domain-like"/>
    <property type="match status" value="1"/>
</dbReference>
<dbReference type="CDD" id="cd03043">
    <property type="entry name" value="GST_N_1"/>
    <property type="match status" value="1"/>
</dbReference>
<dbReference type="GO" id="GO:0006749">
    <property type="term" value="P:glutathione metabolic process"/>
    <property type="evidence" value="ECO:0007669"/>
    <property type="project" value="TreeGrafter"/>
</dbReference>
<dbReference type="AlphaFoldDB" id="A0A3P1SK57"/>
<dbReference type="InterPro" id="IPR036249">
    <property type="entry name" value="Thioredoxin-like_sf"/>
</dbReference>
<comment type="caution">
    <text evidence="2">The sequence shown here is derived from an EMBL/GenBank/DDBJ whole genome shotgun (WGS) entry which is preliminary data.</text>
</comment>
<dbReference type="GO" id="GO:0016034">
    <property type="term" value="F:maleylacetoacetate isomerase activity"/>
    <property type="evidence" value="ECO:0007669"/>
    <property type="project" value="TreeGrafter"/>
</dbReference>
<dbReference type="PANTHER" id="PTHR42673:SF4">
    <property type="entry name" value="MALEYLACETOACETATE ISOMERASE"/>
    <property type="match status" value="1"/>
</dbReference>
<proteinExistence type="predicted"/>
<keyword evidence="3" id="KW-1185">Reference proteome</keyword>
<dbReference type="Proteomes" id="UP000267535">
    <property type="component" value="Unassembled WGS sequence"/>
</dbReference>
<dbReference type="CDD" id="cd03194">
    <property type="entry name" value="GST_C_3"/>
    <property type="match status" value="1"/>
</dbReference>
<keyword evidence="2" id="KW-0808">Transferase</keyword>
<evidence type="ECO:0000259" key="1">
    <source>
        <dbReference type="PROSITE" id="PS50404"/>
    </source>
</evidence>